<feature type="domain" description="CobN/magnesium chelatase" evidence="1">
    <location>
        <begin position="141"/>
        <end position="693"/>
    </location>
</feature>
<dbReference type="RefSeq" id="WP_010665780.1">
    <property type="nucleotide sequence ID" value="NZ_AP023410.1"/>
</dbReference>
<dbReference type="AlphaFoldDB" id="A0AB33IEY4"/>
<name>A0AB33IEY4_ACEAC</name>
<keyword evidence="3" id="KW-1185">Reference proteome</keyword>
<dbReference type="PANTHER" id="PTHR44119:SF4">
    <property type="entry name" value="AEROBIC COBALTOCHELATASE SUBUNIT COBN"/>
    <property type="match status" value="1"/>
</dbReference>
<evidence type="ECO:0000313" key="2">
    <source>
        <dbReference type="EMBL" id="BCK76720.1"/>
    </source>
</evidence>
<proteinExistence type="predicted"/>
<dbReference type="PANTHER" id="PTHR44119">
    <property type="entry name" value="MAGNESIUM-CHELATASE SUBUNIT CHLH, CHLOROPLASTIC"/>
    <property type="match status" value="1"/>
</dbReference>
<evidence type="ECO:0000313" key="3">
    <source>
        <dbReference type="Proteomes" id="UP000516424"/>
    </source>
</evidence>
<reference evidence="2 3" key="1">
    <citation type="journal article" date="2011" name="Microbiology">
        <title>Transcriptome response to different carbon sources in Acetobacter aceti.</title>
        <authorList>
            <person name="Sakurai K."/>
            <person name="Arai H."/>
            <person name="Ishii M."/>
            <person name="Igarashi Y."/>
        </authorList>
    </citation>
    <scope>NUCLEOTIDE SEQUENCE [LARGE SCALE GENOMIC DNA]</scope>
    <source>
        <strain evidence="2 3">NBRC 14818</strain>
    </source>
</reference>
<organism evidence="2 3">
    <name type="scientific">Acetobacter aceti NBRC 14818</name>
    <dbReference type="NCBI Taxonomy" id="887700"/>
    <lineage>
        <taxon>Bacteria</taxon>
        <taxon>Pseudomonadati</taxon>
        <taxon>Pseudomonadota</taxon>
        <taxon>Alphaproteobacteria</taxon>
        <taxon>Acetobacterales</taxon>
        <taxon>Acetobacteraceae</taxon>
        <taxon>Acetobacter</taxon>
        <taxon>Acetobacter subgen. Acetobacter</taxon>
    </lineage>
</organism>
<dbReference type="InterPro" id="IPR003672">
    <property type="entry name" value="CobN/Mg_chltase"/>
</dbReference>
<dbReference type="EMBL" id="AP023410">
    <property type="protein sequence ID" value="BCK76720.1"/>
    <property type="molecule type" value="Genomic_DNA"/>
</dbReference>
<dbReference type="Pfam" id="PF02514">
    <property type="entry name" value="CobN-Mg_chel"/>
    <property type="match status" value="2"/>
</dbReference>
<gene>
    <name evidence="2" type="primary">cobN</name>
    <name evidence="2" type="ORF">EMQ_2326</name>
</gene>
<dbReference type="Proteomes" id="UP000516424">
    <property type="component" value="Chromosome"/>
</dbReference>
<evidence type="ECO:0000259" key="1">
    <source>
        <dbReference type="Pfam" id="PF02514"/>
    </source>
</evidence>
<feature type="domain" description="CobN/magnesium chelatase" evidence="1">
    <location>
        <begin position="701"/>
        <end position="1107"/>
    </location>
</feature>
<dbReference type="CDD" id="cd10150">
    <property type="entry name" value="CobN_like"/>
    <property type="match status" value="1"/>
</dbReference>
<protein>
    <submittedName>
        <fullName evidence="2">Cobaltochelatase subunit CobN</fullName>
    </submittedName>
</protein>
<sequence length="1117" mass="122262">MHLLVRDQLSIDEQDVAEDLGHAPADVIVLSFTDSDLLSLERAYERMADPGFSLRLVNLARLRHPMSIDLYVEQTIAYARCAVIRLLGGLEYWRYGVEEVASCCRSQEIPFILLPGDDREDTQIAAWSTAESEICLRLSGFLKESGPRNTNEALKLMRYTAGLGEDDGALPEVLPAAGIYRHARNDLALRATLVFYRAHLLSGDTDAIDGLADKLEQHGMATEVLFVSSLKQADVATWIEDRLLAAAPDIVLNATVFAVRGEGMVTSPLEAAGVTILQLVQPASTEGAWRESFRGLGQSDLAMQIVLPELDGRIATAPISFKEEATPGHPARRKAWRSGIDATVRQALGWARLGHLAAADMKLAIILSDYPGASEASVSAQVAHAVGLDSFASLSSILEMLRDAGYNCGDSANADSERLVTTLTQGTECTVWSLSDYRRHFEDLPESFRLSVMAAWGEPEDEPLLRDGLFCFRFCHLGHVVIAVQPDRGRHEDRKTQYHDPDVPPCHGYIAFYLWLRLVCKIDAMVHLGAHGTLEWLPGKAVALSESCCPSVLTAGMPVIYPFIVNNPGEAAVAKRRLGAVTIGHMTPPVMKAGLFGDMAELEALIDEYAEADGMDRRRVTLLRRDILNRASSIGVLAESGVRSAEGDEAEALARLDAYLCDVKDLQIRDGLHVFGQMAPKSNDLVKTVSNRSGVDEESVTQRLVLSAQQERESFLAALEGRFVEPGPAGAPTRGRLDVLPTGRNLFTIDPRAIPTPVAVELARAQAEQILTRHLQEEGEPLRHLVMDLWGSASLRTGGEDLALALLLMGVKPLWDRTSGRVSGIDIVPMPVLDRPRVDVTLRVSGFFRDTFPAQIGLFRQAVEAVAARRESDDWNPLAAACVDNTSVPSRVFGPAPGSYGTGLENVLQTGSWTERADLANAYLDANSWSYDKEQDQFQDNDGLSRQIGQADVILHIQDHAETDILETSDMAAHEGGLAAVAAFLDKKPVMWHGDTSDPDGPKLRNTEAEIVRVVRGRLTNPRWLSGMRRHGYRGAAEMSRGVDALAAFAAMLPTRFDHQFDLVFDAMLADSDTDSFIKAANPAAHQAIHDRLKEMLRRGLWHPRKNSAYDSLGGQV</sequence>
<accession>A0AB33IEY4</accession>
<dbReference type="NCBIfam" id="NF008973">
    <property type="entry name" value="PRK12321.1"/>
    <property type="match status" value="1"/>
</dbReference>